<name>A0ABS5LPY8_9BURK</name>
<sequence length="85" mass="9254">MSPPIQIQRLARRRKPALKRALLFLGLLLVLACIAIGGWWAVRGGAGVALTAQDIKRAAVGAWLCPGRHAEWLSSQTVQCLKEKP</sequence>
<organism evidence="2 3">
    <name type="scientific">Comamonas brasiliensis</name>
    <dbReference type="NCBI Taxonomy" id="1812482"/>
    <lineage>
        <taxon>Bacteria</taxon>
        <taxon>Pseudomonadati</taxon>
        <taxon>Pseudomonadota</taxon>
        <taxon>Betaproteobacteria</taxon>
        <taxon>Burkholderiales</taxon>
        <taxon>Comamonadaceae</taxon>
        <taxon>Comamonas</taxon>
    </lineage>
</organism>
<dbReference type="RefSeq" id="WP_211456425.1">
    <property type="nucleotide sequence ID" value="NZ_JAANES010000001.1"/>
</dbReference>
<keyword evidence="1" id="KW-0472">Membrane</keyword>
<reference evidence="2 3" key="1">
    <citation type="submission" date="2020-03" db="EMBL/GenBank/DDBJ databases">
        <title>The role of nitrogen metabolism on polyethylene biodegradation.</title>
        <authorList>
            <person name="Peixoto J."/>
            <person name="Vizzotto C.S."/>
            <person name="Ramos A."/>
            <person name="Alves G."/>
            <person name="Steindorff A."/>
            <person name="Kruger R."/>
        </authorList>
    </citation>
    <scope>NUCLEOTIDE SEQUENCE [LARGE SCALE GENOMIC DNA]</scope>
    <source>
        <strain evidence="2 3">PE63</strain>
    </source>
</reference>
<protein>
    <submittedName>
        <fullName evidence="2">Uncharacterized protein</fullName>
    </submittedName>
</protein>
<comment type="caution">
    <text evidence="2">The sequence shown here is derived from an EMBL/GenBank/DDBJ whole genome shotgun (WGS) entry which is preliminary data.</text>
</comment>
<evidence type="ECO:0000256" key="1">
    <source>
        <dbReference type="SAM" id="Phobius"/>
    </source>
</evidence>
<keyword evidence="1" id="KW-1133">Transmembrane helix</keyword>
<dbReference type="EMBL" id="JAANES010000001">
    <property type="protein sequence ID" value="MBS3018573.1"/>
    <property type="molecule type" value="Genomic_DNA"/>
</dbReference>
<dbReference type="Proteomes" id="UP001647436">
    <property type="component" value="Unassembled WGS sequence"/>
</dbReference>
<gene>
    <name evidence="2" type="ORF">DJFAAGMI_01305</name>
</gene>
<feature type="transmembrane region" description="Helical" evidence="1">
    <location>
        <begin position="21"/>
        <end position="42"/>
    </location>
</feature>
<evidence type="ECO:0000313" key="3">
    <source>
        <dbReference type="Proteomes" id="UP001647436"/>
    </source>
</evidence>
<accession>A0ABS5LPY8</accession>
<proteinExistence type="predicted"/>
<keyword evidence="3" id="KW-1185">Reference proteome</keyword>
<keyword evidence="1" id="KW-0812">Transmembrane</keyword>
<evidence type="ECO:0000313" key="2">
    <source>
        <dbReference type="EMBL" id="MBS3018573.1"/>
    </source>
</evidence>